<keyword evidence="4" id="KW-1185">Reference proteome</keyword>
<keyword evidence="3" id="KW-0808">Transferase</keyword>
<gene>
    <name evidence="3" type="ordered locus">BMS_2991</name>
</gene>
<dbReference type="Gene3D" id="3.90.550.10">
    <property type="entry name" value="Spore Coat Polysaccharide Biosynthesis Protein SpsA, Chain A"/>
    <property type="match status" value="1"/>
</dbReference>
<proteinExistence type="predicted"/>
<dbReference type="PATRIC" id="fig|862908.3.peg.2859"/>
<dbReference type="InterPro" id="IPR050256">
    <property type="entry name" value="Glycosyltransferase_2"/>
</dbReference>
<evidence type="ECO:0000259" key="2">
    <source>
        <dbReference type="Pfam" id="PF00535"/>
    </source>
</evidence>
<dbReference type="PANTHER" id="PTHR48090:SF7">
    <property type="entry name" value="RFBJ PROTEIN"/>
    <property type="match status" value="1"/>
</dbReference>
<feature type="transmembrane region" description="Helical" evidence="1">
    <location>
        <begin position="236"/>
        <end position="254"/>
    </location>
</feature>
<evidence type="ECO:0000313" key="3">
    <source>
        <dbReference type="EMBL" id="CBW27753.1"/>
    </source>
</evidence>
<dbReference type="PANTHER" id="PTHR48090">
    <property type="entry name" value="UNDECAPRENYL-PHOSPHATE 4-DEOXY-4-FORMAMIDO-L-ARABINOSE TRANSFERASE-RELATED"/>
    <property type="match status" value="1"/>
</dbReference>
<keyword evidence="1" id="KW-0812">Transmembrane</keyword>
<accession>E1WZ65</accession>
<dbReference type="SUPFAM" id="SSF53448">
    <property type="entry name" value="Nucleotide-diphospho-sugar transferases"/>
    <property type="match status" value="1"/>
</dbReference>
<feature type="transmembrane region" description="Helical" evidence="1">
    <location>
        <begin position="260"/>
        <end position="280"/>
    </location>
</feature>
<dbReference type="HOGENOM" id="CLU_955679_0_0_7"/>
<dbReference type="KEGG" id="bmx:BMS_2991"/>
<name>E1WZ65_HALMS</name>
<dbReference type="OrthoDB" id="9815923at2"/>
<dbReference type="CAZy" id="GT2">
    <property type="family name" value="Glycosyltransferase Family 2"/>
</dbReference>
<dbReference type="InterPro" id="IPR029044">
    <property type="entry name" value="Nucleotide-diphossugar_trans"/>
</dbReference>
<dbReference type="eggNOG" id="COG1215">
    <property type="taxonomic scope" value="Bacteria"/>
</dbReference>
<feature type="domain" description="Glycosyltransferase 2-like" evidence="2">
    <location>
        <begin position="7"/>
        <end position="169"/>
    </location>
</feature>
<dbReference type="InterPro" id="IPR001173">
    <property type="entry name" value="Glyco_trans_2-like"/>
</dbReference>
<keyword evidence="1" id="KW-0472">Membrane</keyword>
<dbReference type="CDD" id="cd04179">
    <property type="entry name" value="DPM_DPG-synthase_like"/>
    <property type="match status" value="1"/>
</dbReference>
<dbReference type="EMBL" id="FQ312005">
    <property type="protein sequence ID" value="CBW27753.1"/>
    <property type="molecule type" value="Genomic_DNA"/>
</dbReference>
<keyword evidence="1" id="KW-1133">Transmembrane helix</keyword>
<organism evidence="3 4">
    <name type="scientific">Halobacteriovorax marinus (strain ATCC BAA-682 / DSM 15412 / SJ)</name>
    <name type="common">Bacteriovorax marinus</name>
    <dbReference type="NCBI Taxonomy" id="862908"/>
    <lineage>
        <taxon>Bacteria</taxon>
        <taxon>Pseudomonadati</taxon>
        <taxon>Bdellovibrionota</taxon>
        <taxon>Bacteriovoracia</taxon>
        <taxon>Bacteriovoracales</taxon>
        <taxon>Halobacteriovoraceae</taxon>
        <taxon>Halobacteriovorax</taxon>
    </lineage>
</organism>
<dbReference type="Pfam" id="PF00535">
    <property type="entry name" value="Glycos_transf_2"/>
    <property type="match status" value="1"/>
</dbReference>
<evidence type="ECO:0000313" key="4">
    <source>
        <dbReference type="Proteomes" id="UP000008963"/>
    </source>
</evidence>
<protein>
    <submittedName>
        <fullName evidence="3">Glycosyl transferase</fullName>
    </submittedName>
</protein>
<evidence type="ECO:0000256" key="1">
    <source>
        <dbReference type="SAM" id="Phobius"/>
    </source>
</evidence>
<sequence>MSPKITFVLPTKDEEKTIGNIIKEINSLSSELNFQISEILVSDDSRDNTKEIALSLGAKVLFGGGKGLGEAMYRGLKAASNTDCDFIISLDTDGQTNLAEISDMTQAINEQKADLVLSSRFKRKDLVSYNYPLINRIGVLILVKFLRYGSKSPLTDSHGGIRIMKKDVASRLEMLGTHTYVQETIFDAAKKGFKIAEIEGRWLPRNGESRVLASIPKYVAYTLPVIILRLGLHMKLLLPIFCTLLLLSIGYLIISLSTTAVVSILISILLIFQVYLFEYLQSVLIQNRRYE</sequence>
<reference evidence="4" key="1">
    <citation type="journal article" date="2013" name="ISME J.">
        <title>A small predatory core genome in the divergent marine Bacteriovorax marinus SJ and the terrestrial Bdellovibrio bacteriovorus.</title>
        <authorList>
            <person name="Crossman L.C."/>
            <person name="Chen H."/>
            <person name="Cerdeno-Tarraga A.M."/>
            <person name="Brooks K."/>
            <person name="Quail M.A."/>
            <person name="Pineiro S.A."/>
            <person name="Hobley L."/>
            <person name="Sockett R.E."/>
            <person name="Bentley S.D."/>
            <person name="Parkhill J."/>
            <person name="Williams H.N."/>
            <person name="Stine O.C."/>
        </authorList>
    </citation>
    <scope>NUCLEOTIDE SEQUENCE [LARGE SCALE GENOMIC DNA]</scope>
    <source>
        <strain evidence="4">ATCC BAA-682 / DSM 15412 / SJ</strain>
    </source>
</reference>
<dbReference type="Proteomes" id="UP000008963">
    <property type="component" value="Chromosome"/>
</dbReference>
<dbReference type="STRING" id="862908.BMS_2991"/>
<dbReference type="AlphaFoldDB" id="E1WZ65"/>
<dbReference type="GO" id="GO:0016740">
    <property type="term" value="F:transferase activity"/>
    <property type="evidence" value="ECO:0007669"/>
    <property type="project" value="UniProtKB-KW"/>
</dbReference>
<dbReference type="RefSeq" id="WP_014245524.1">
    <property type="nucleotide sequence ID" value="NC_016620.1"/>
</dbReference>